<evidence type="ECO:0000313" key="2">
    <source>
        <dbReference type="EMBL" id="KIK20420.1"/>
    </source>
</evidence>
<name>A0A0C9Y6Z0_9AGAM</name>
<organism evidence="2 3">
    <name type="scientific">Pisolithus microcarpus 441</name>
    <dbReference type="NCBI Taxonomy" id="765257"/>
    <lineage>
        <taxon>Eukaryota</taxon>
        <taxon>Fungi</taxon>
        <taxon>Dikarya</taxon>
        <taxon>Basidiomycota</taxon>
        <taxon>Agaricomycotina</taxon>
        <taxon>Agaricomycetes</taxon>
        <taxon>Agaricomycetidae</taxon>
        <taxon>Boletales</taxon>
        <taxon>Sclerodermatineae</taxon>
        <taxon>Pisolithaceae</taxon>
        <taxon>Pisolithus</taxon>
    </lineage>
</organism>
<feature type="region of interest" description="Disordered" evidence="1">
    <location>
        <begin position="279"/>
        <end position="366"/>
    </location>
</feature>
<feature type="region of interest" description="Disordered" evidence="1">
    <location>
        <begin position="31"/>
        <end position="63"/>
    </location>
</feature>
<reference evidence="3" key="2">
    <citation type="submission" date="2015-01" db="EMBL/GenBank/DDBJ databases">
        <title>Evolutionary Origins and Diversification of the Mycorrhizal Mutualists.</title>
        <authorList>
            <consortium name="DOE Joint Genome Institute"/>
            <consortium name="Mycorrhizal Genomics Consortium"/>
            <person name="Kohler A."/>
            <person name="Kuo A."/>
            <person name="Nagy L.G."/>
            <person name="Floudas D."/>
            <person name="Copeland A."/>
            <person name="Barry K.W."/>
            <person name="Cichocki N."/>
            <person name="Veneault-Fourrey C."/>
            <person name="LaButti K."/>
            <person name="Lindquist E.A."/>
            <person name="Lipzen A."/>
            <person name="Lundell T."/>
            <person name="Morin E."/>
            <person name="Murat C."/>
            <person name="Riley R."/>
            <person name="Ohm R."/>
            <person name="Sun H."/>
            <person name="Tunlid A."/>
            <person name="Henrissat B."/>
            <person name="Grigoriev I.V."/>
            <person name="Hibbett D.S."/>
            <person name="Martin F."/>
        </authorList>
    </citation>
    <scope>NUCLEOTIDE SEQUENCE [LARGE SCALE GENOMIC DNA]</scope>
    <source>
        <strain evidence="3">441</strain>
    </source>
</reference>
<feature type="compositionally biased region" description="Polar residues" evidence="1">
    <location>
        <begin position="314"/>
        <end position="334"/>
    </location>
</feature>
<evidence type="ECO:0000313" key="3">
    <source>
        <dbReference type="Proteomes" id="UP000054018"/>
    </source>
</evidence>
<evidence type="ECO:0000256" key="1">
    <source>
        <dbReference type="SAM" id="MobiDB-lite"/>
    </source>
</evidence>
<gene>
    <name evidence="2" type="ORF">PISMIDRAFT_13010</name>
</gene>
<accession>A0A0C9Y6Z0</accession>
<sequence length="366" mass="39160">MEDMQGPSAQPNIVRQQQDWAIIVPPLKSLPARTMPPACGNRSTEGMVNEPSHDGPQPNDNQTDCVNDPSDMQAGSISREGDLPGRMVNIKVWLDALECWPQQATLGLLENHVKMLEDQVSGYQIVMASMACEIEMLHVHIKTQENALLETKGDSAQNGDRSELEEMPVAPEQPTVSERIELLPDQTATVQDMAMAPPDTMDIEDGWPASSMDVEVAMEASGSGEGVNDEGNPCEMQDTVVGTQNIAGMDSPTSPTGDAHDTMLPPPTEVVEEPVLDHPIATMDDGNCGAKELDHGTQPVTLLPANPHSLPHPNDTTMQEADQDPHPTSTSHSPQAEGGSDCHATSMSQDHQGDASDDGNISMGAT</sequence>
<dbReference type="OrthoDB" id="10554772at2759"/>
<keyword evidence="3" id="KW-1185">Reference proteome</keyword>
<proteinExistence type="predicted"/>
<dbReference type="Proteomes" id="UP000054018">
    <property type="component" value="Unassembled WGS sequence"/>
</dbReference>
<dbReference type="HOGENOM" id="CLU_837067_0_0_1"/>
<feature type="region of interest" description="Disordered" evidence="1">
    <location>
        <begin position="151"/>
        <end position="175"/>
    </location>
</feature>
<reference evidence="2 3" key="1">
    <citation type="submission" date="2014-04" db="EMBL/GenBank/DDBJ databases">
        <authorList>
            <consortium name="DOE Joint Genome Institute"/>
            <person name="Kuo A."/>
            <person name="Kohler A."/>
            <person name="Costa M.D."/>
            <person name="Nagy L.G."/>
            <person name="Floudas D."/>
            <person name="Copeland A."/>
            <person name="Barry K.W."/>
            <person name="Cichocki N."/>
            <person name="Veneault-Fourrey C."/>
            <person name="LaButti K."/>
            <person name="Lindquist E.A."/>
            <person name="Lipzen A."/>
            <person name="Lundell T."/>
            <person name="Morin E."/>
            <person name="Murat C."/>
            <person name="Sun H."/>
            <person name="Tunlid A."/>
            <person name="Henrissat B."/>
            <person name="Grigoriev I.V."/>
            <person name="Hibbett D.S."/>
            <person name="Martin F."/>
            <person name="Nordberg H.P."/>
            <person name="Cantor M.N."/>
            <person name="Hua S.X."/>
        </authorList>
    </citation>
    <scope>NUCLEOTIDE SEQUENCE [LARGE SCALE GENOMIC DNA]</scope>
    <source>
        <strain evidence="2 3">441</strain>
    </source>
</reference>
<dbReference type="EMBL" id="KN833765">
    <property type="protein sequence ID" value="KIK20420.1"/>
    <property type="molecule type" value="Genomic_DNA"/>
</dbReference>
<protein>
    <submittedName>
        <fullName evidence="2">Uncharacterized protein</fullName>
    </submittedName>
</protein>
<dbReference type="AlphaFoldDB" id="A0A0C9Y6Z0"/>